<keyword evidence="1" id="KW-0698">rRNA processing</keyword>
<dbReference type="InterPro" id="IPR009000">
    <property type="entry name" value="Transl_B-barrel_sf"/>
</dbReference>
<dbReference type="GO" id="GO:0006364">
    <property type="term" value="P:rRNA processing"/>
    <property type="evidence" value="ECO:0007669"/>
    <property type="project" value="UniProtKB-KW"/>
</dbReference>
<proteinExistence type="inferred from homology"/>
<comment type="function">
    <text evidence="1">Required for ribosome biogenesis. Part of a complex which catalyzes pseudouridylation of rRNA. This involves the isomerization of uridine such that the ribose is subsequently attached to C5, instead of the normal N1. Pseudouridine ("psi") residues may serve to stabilize the conformation of rRNAs.</text>
</comment>
<comment type="subunit">
    <text evidence="1">Component of the small nucleolar ribonucleoprotein particles containing H/ACA-type snoRNAs (H/ACA snoRNPs).</text>
</comment>
<sequence length="87" mass="10046">MKTKIMRIFTACQISRRKLQMMILSPSLTAKIRPDKDAPHLGYETILFDNDKKPVGEIFEIFGTVTDTLYALRFNDEEQAVKKLPID</sequence>
<comment type="similarity">
    <text evidence="1">Belongs to the GAR1 family.</text>
</comment>
<reference evidence="3" key="2">
    <citation type="submission" date="2016-06" db="UniProtKB">
        <authorList>
            <consortium name="WormBaseParasite"/>
        </authorList>
    </citation>
    <scope>IDENTIFICATION</scope>
</reference>
<keyword evidence="2" id="KW-1185">Reference proteome</keyword>
<dbReference type="InterPro" id="IPR007504">
    <property type="entry name" value="H/ACA_rnp_Gar1/Naf1"/>
</dbReference>
<dbReference type="WBParaSite" id="GPLIN_000455200">
    <property type="protein sequence ID" value="GPLIN_000455200"/>
    <property type="gene ID" value="GPLIN_000455200"/>
</dbReference>
<protein>
    <recommendedName>
        <fullName evidence="1">H/ACA ribonucleoprotein complex subunit</fullName>
    </recommendedName>
</protein>
<keyword evidence="1" id="KW-0690">Ribosome biogenesis</keyword>
<dbReference type="Gene3D" id="2.40.10.230">
    <property type="entry name" value="Probable tRNA pseudouridine synthase domain"/>
    <property type="match status" value="1"/>
</dbReference>
<reference evidence="2" key="1">
    <citation type="submission" date="2014-05" db="EMBL/GenBank/DDBJ databases">
        <title>The genome and life-stage specific transcriptomes of Globodera pallida elucidate key aspects of plant parasitism by a cyst nematode.</title>
        <authorList>
            <person name="Cotton J.A."/>
            <person name="Lilley C.J."/>
            <person name="Jones L.M."/>
            <person name="Kikuchi T."/>
            <person name="Reid A.J."/>
            <person name="Thorpe P."/>
            <person name="Tsai I.J."/>
            <person name="Beasley H."/>
            <person name="Blok V."/>
            <person name="Cock P.J.A."/>
            <person name="Van den Akker S.E."/>
            <person name="Holroyd N."/>
            <person name="Hunt M."/>
            <person name="Mantelin S."/>
            <person name="Naghra H."/>
            <person name="Pain A."/>
            <person name="Palomares-Rius J.E."/>
            <person name="Zarowiecki M."/>
            <person name="Berriman M."/>
            <person name="Jones J.T."/>
            <person name="Urwin P.E."/>
        </authorList>
    </citation>
    <scope>NUCLEOTIDE SEQUENCE [LARGE SCALE GENOMIC DNA]</scope>
    <source>
        <strain evidence="2">Lindley</strain>
    </source>
</reference>
<accession>A0A183BVB4</accession>
<dbReference type="Pfam" id="PF04410">
    <property type="entry name" value="Gar1"/>
    <property type="match status" value="1"/>
</dbReference>
<keyword evidence="1" id="KW-0694">RNA-binding</keyword>
<dbReference type="GO" id="GO:0003723">
    <property type="term" value="F:RNA binding"/>
    <property type="evidence" value="ECO:0007669"/>
    <property type="project" value="UniProtKB-KW"/>
</dbReference>
<comment type="subcellular location">
    <subcellularLocation>
        <location evidence="1">Nucleus</location>
        <location evidence="1">Nucleolus</location>
    </subcellularLocation>
</comment>
<dbReference type="GO" id="GO:1990904">
    <property type="term" value="C:ribonucleoprotein complex"/>
    <property type="evidence" value="ECO:0007669"/>
    <property type="project" value="UniProtKB-KW"/>
</dbReference>
<dbReference type="Proteomes" id="UP000050741">
    <property type="component" value="Unassembled WGS sequence"/>
</dbReference>
<name>A0A183BVB4_GLOPA</name>
<dbReference type="GO" id="GO:0001522">
    <property type="term" value="P:pseudouridine synthesis"/>
    <property type="evidence" value="ECO:0007669"/>
    <property type="project" value="InterPro"/>
</dbReference>
<keyword evidence="1" id="KW-0539">Nucleus</keyword>
<keyword evidence="1" id="KW-0687">Ribonucleoprotein</keyword>
<dbReference type="SUPFAM" id="SSF50447">
    <property type="entry name" value="Translation proteins"/>
    <property type="match status" value="1"/>
</dbReference>
<evidence type="ECO:0000256" key="1">
    <source>
        <dbReference type="RuleBase" id="RU364004"/>
    </source>
</evidence>
<evidence type="ECO:0000313" key="3">
    <source>
        <dbReference type="WBParaSite" id="GPLIN_000455200"/>
    </source>
</evidence>
<evidence type="ECO:0000313" key="2">
    <source>
        <dbReference type="Proteomes" id="UP000050741"/>
    </source>
</evidence>
<dbReference type="AlphaFoldDB" id="A0A183BVB4"/>
<dbReference type="InterPro" id="IPR038664">
    <property type="entry name" value="Gar1/Naf1_Cbf5-bd_sf"/>
</dbReference>
<dbReference type="GO" id="GO:0005730">
    <property type="term" value="C:nucleolus"/>
    <property type="evidence" value="ECO:0007669"/>
    <property type="project" value="UniProtKB-SubCell"/>
</dbReference>
<organism evidence="2 3">
    <name type="scientific">Globodera pallida</name>
    <name type="common">Potato cyst nematode worm</name>
    <name type="synonym">Heterodera pallida</name>
    <dbReference type="NCBI Taxonomy" id="36090"/>
    <lineage>
        <taxon>Eukaryota</taxon>
        <taxon>Metazoa</taxon>
        <taxon>Ecdysozoa</taxon>
        <taxon>Nematoda</taxon>
        <taxon>Chromadorea</taxon>
        <taxon>Rhabditida</taxon>
        <taxon>Tylenchina</taxon>
        <taxon>Tylenchomorpha</taxon>
        <taxon>Tylenchoidea</taxon>
        <taxon>Heteroderidae</taxon>
        <taxon>Heteroderinae</taxon>
        <taxon>Globodera</taxon>
    </lineage>
</organism>